<dbReference type="InterPro" id="IPR011127">
    <property type="entry name" value="Dala_Dala_lig_N"/>
</dbReference>
<dbReference type="Proteomes" id="UP000286931">
    <property type="component" value="Unassembled WGS sequence"/>
</dbReference>
<dbReference type="PROSITE" id="PS50975">
    <property type="entry name" value="ATP_GRASP"/>
    <property type="match status" value="1"/>
</dbReference>
<dbReference type="SUPFAM" id="SSF56059">
    <property type="entry name" value="Glutathione synthetase ATP-binding domain-like"/>
    <property type="match status" value="1"/>
</dbReference>
<dbReference type="GO" id="GO:0005524">
    <property type="term" value="F:ATP binding"/>
    <property type="evidence" value="ECO:0007669"/>
    <property type="project" value="UniProtKB-UniRule"/>
</dbReference>
<comment type="similarity">
    <text evidence="2">Belongs to the D-alanine--D-alanine ligase family.</text>
</comment>
<evidence type="ECO:0000256" key="6">
    <source>
        <dbReference type="ARBA" id="ARBA00022840"/>
    </source>
</evidence>
<evidence type="ECO:0000256" key="1">
    <source>
        <dbReference type="ARBA" id="ARBA00004496"/>
    </source>
</evidence>
<dbReference type="Gene3D" id="3.40.50.20">
    <property type="match status" value="1"/>
</dbReference>
<sequence>MPRSASVTAPIRHAAGVVGVLTGGASHERERSLKTGADVARALIALGYRARVLDTVDPAFVEKVRTVDVALLALAGRRAEDGTLQGFLETMGIPYTGSGVRASALAMDKPTAKTVAGAAGVPVLADVLVSDTEAADTAADEGILARLGVPVIVKARDEGSSVGPAVARDRMRLVQALEDLRGAGHALFVEPFVEGRMVTVGVLETDLVPSSLPATEVFVVGDFYDRTAKAGPDLHSFGCPADLPDVTALEIGEAARRAHLALGCSSHSRSDFVIAPDGRFHWLELNTLPALRRTAHSR</sequence>
<keyword evidence="9" id="KW-0961">Cell wall biogenesis/degradation</keyword>
<evidence type="ECO:0000256" key="9">
    <source>
        <dbReference type="ARBA" id="ARBA00023316"/>
    </source>
</evidence>
<dbReference type="InterPro" id="IPR016185">
    <property type="entry name" value="PreATP-grasp_dom_sf"/>
</dbReference>
<accession>A0A401YF49</accession>
<dbReference type="Gene3D" id="3.30.1490.20">
    <property type="entry name" value="ATP-grasp fold, A domain"/>
    <property type="match status" value="1"/>
</dbReference>
<comment type="subcellular location">
    <subcellularLocation>
        <location evidence="1">Cytoplasm</location>
    </subcellularLocation>
</comment>
<dbReference type="InterPro" id="IPR000291">
    <property type="entry name" value="D-Ala_lig_Van_CS"/>
</dbReference>
<keyword evidence="4 12" id="KW-0436">Ligase</keyword>
<dbReference type="InterPro" id="IPR011095">
    <property type="entry name" value="Dala_Dala_lig_C"/>
</dbReference>
<evidence type="ECO:0000256" key="3">
    <source>
        <dbReference type="ARBA" id="ARBA00022490"/>
    </source>
</evidence>
<protein>
    <submittedName>
        <fullName evidence="12">D-alanine--D-alanine ligase</fullName>
    </submittedName>
</protein>
<reference evidence="12 13" key="1">
    <citation type="submission" date="2018-12" db="EMBL/GenBank/DDBJ databases">
        <title>Draft genome sequence of Embleya hyalina NBRC 13850T.</title>
        <authorList>
            <person name="Komaki H."/>
            <person name="Hosoyama A."/>
            <person name="Kimura A."/>
            <person name="Ichikawa N."/>
            <person name="Tamura T."/>
        </authorList>
    </citation>
    <scope>NUCLEOTIDE SEQUENCE [LARGE SCALE GENOMIC DNA]</scope>
    <source>
        <strain evidence="12 13">NBRC 13850</strain>
    </source>
</reference>
<proteinExistence type="inferred from homology"/>
<dbReference type="OrthoDB" id="9813261at2"/>
<evidence type="ECO:0000259" key="11">
    <source>
        <dbReference type="PROSITE" id="PS50975"/>
    </source>
</evidence>
<dbReference type="EMBL" id="BIFH01000013">
    <property type="protein sequence ID" value="GCD93223.1"/>
    <property type="molecule type" value="Genomic_DNA"/>
</dbReference>
<dbReference type="GO" id="GO:0005737">
    <property type="term" value="C:cytoplasm"/>
    <property type="evidence" value="ECO:0007669"/>
    <property type="project" value="UniProtKB-SubCell"/>
</dbReference>
<evidence type="ECO:0000313" key="13">
    <source>
        <dbReference type="Proteomes" id="UP000286931"/>
    </source>
</evidence>
<organism evidence="12 13">
    <name type="scientific">Embleya hyalina</name>
    <dbReference type="NCBI Taxonomy" id="516124"/>
    <lineage>
        <taxon>Bacteria</taxon>
        <taxon>Bacillati</taxon>
        <taxon>Actinomycetota</taxon>
        <taxon>Actinomycetes</taxon>
        <taxon>Kitasatosporales</taxon>
        <taxon>Streptomycetaceae</taxon>
        <taxon>Embleya</taxon>
    </lineage>
</organism>
<dbReference type="GO" id="GO:0008360">
    <property type="term" value="P:regulation of cell shape"/>
    <property type="evidence" value="ECO:0007669"/>
    <property type="project" value="UniProtKB-KW"/>
</dbReference>
<evidence type="ECO:0000256" key="8">
    <source>
        <dbReference type="ARBA" id="ARBA00022984"/>
    </source>
</evidence>
<dbReference type="PROSITE" id="PS00844">
    <property type="entry name" value="DALA_DALA_LIGASE_2"/>
    <property type="match status" value="1"/>
</dbReference>
<dbReference type="PANTHER" id="PTHR23132">
    <property type="entry name" value="D-ALANINE--D-ALANINE LIGASE"/>
    <property type="match status" value="1"/>
</dbReference>
<keyword evidence="3" id="KW-0963">Cytoplasm</keyword>
<comment type="caution">
    <text evidence="12">The sequence shown here is derived from an EMBL/GenBank/DDBJ whole genome shotgun (WGS) entry which is preliminary data.</text>
</comment>
<dbReference type="InterPro" id="IPR011761">
    <property type="entry name" value="ATP-grasp"/>
</dbReference>
<evidence type="ECO:0000256" key="7">
    <source>
        <dbReference type="ARBA" id="ARBA00022960"/>
    </source>
</evidence>
<feature type="domain" description="ATP-grasp" evidence="11">
    <location>
        <begin position="113"/>
        <end position="289"/>
    </location>
</feature>
<dbReference type="Pfam" id="PF01820">
    <property type="entry name" value="Dala_Dala_lig_N"/>
    <property type="match status" value="1"/>
</dbReference>
<gene>
    <name evidence="12" type="primary">ddlA</name>
    <name evidence="12" type="ORF">EHYA_00866</name>
</gene>
<dbReference type="AlphaFoldDB" id="A0A401YF49"/>
<keyword evidence="5 10" id="KW-0547">Nucleotide-binding</keyword>
<dbReference type="GO" id="GO:0008716">
    <property type="term" value="F:D-alanine-D-alanine ligase activity"/>
    <property type="evidence" value="ECO:0007669"/>
    <property type="project" value="InterPro"/>
</dbReference>
<evidence type="ECO:0000313" key="12">
    <source>
        <dbReference type="EMBL" id="GCD93223.1"/>
    </source>
</evidence>
<keyword evidence="6 10" id="KW-0067">ATP-binding</keyword>
<evidence type="ECO:0000256" key="5">
    <source>
        <dbReference type="ARBA" id="ARBA00022741"/>
    </source>
</evidence>
<dbReference type="Pfam" id="PF07478">
    <property type="entry name" value="Dala_Dala_lig_C"/>
    <property type="match status" value="1"/>
</dbReference>
<dbReference type="InterPro" id="IPR013815">
    <property type="entry name" value="ATP_grasp_subdomain_1"/>
</dbReference>
<name>A0A401YF49_9ACTN</name>
<dbReference type="GO" id="GO:0071555">
    <property type="term" value="P:cell wall organization"/>
    <property type="evidence" value="ECO:0007669"/>
    <property type="project" value="UniProtKB-KW"/>
</dbReference>
<dbReference type="GO" id="GO:0046872">
    <property type="term" value="F:metal ion binding"/>
    <property type="evidence" value="ECO:0007669"/>
    <property type="project" value="InterPro"/>
</dbReference>
<keyword evidence="13" id="KW-1185">Reference proteome</keyword>
<evidence type="ECO:0000256" key="4">
    <source>
        <dbReference type="ARBA" id="ARBA00022598"/>
    </source>
</evidence>
<dbReference type="Gene3D" id="3.30.470.20">
    <property type="entry name" value="ATP-grasp fold, B domain"/>
    <property type="match status" value="1"/>
</dbReference>
<evidence type="ECO:0000256" key="10">
    <source>
        <dbReference type="PROSITE-ProRule" id="PRU00409"/>
    </source>
</evidence>
<dbReference type="GO" id="GO:0009252">
    <property type="term" value="P:peptidoglycan biosynthetic process"/>
    <property type="evidence" value="ECO:0007669"/>
    <property type="project" value="UniProtKB-KW"/>
</dbReference>
<dbReference type="PANTHER" id="PTHR23132:SF23">
    <property type="entry name" value="D-ALANINE--D-ALANINE LIGASE B"/>
    <property type="match status" value="1"/>
</dbReference>
<evidence type="ECO:0000256" key="2">
    <source>
        <dbReference type="ARBA" id="ARBA00010871"/>
    </source>
</evidence>
<keyword evidence="7" id="KW-0133">Cell shape</keyword>
<keyword evidence="8" id="KW-0573">Peptidoglycan synthesis</keyword>
<dbReference type="SUPFAM" id="SSF52440">
    <property type="entry name" value="PreATP-grasp domain"/>
    <property type="match status" value="1"/>
</dbReference>